<keyword evidence="2" id="KW-0503">Monooxygenase</keyword>
<organism evidence="4 5">
    <name type="scientific">Pseudaquabacterium inlustre</name>
    <dbReference type="NCBI Taxonomy" id="2984192"/>
    <lineage>
        <taxon>Bacteria</taxon>
        <taxon>Pseudomonadati</taxon>
        <taxon>Pseudomonadota</taxon>
        <taxon>Betaproteobacteria</taxon>
        <taxon>Burkholderiales</taxon>
        <taxon>Sphaerotilaceae</taxon>
        <taxon>Pseudaquabacterium</taxon>
    </lineage>
</organism>
<evidence type="ECO:0000256" key="1">
    <source>
        <dbReference type="ARBA" id="ARBA00023002"/>
    </source>
</evidence>
<evidence type="ECO:0000313" key="5">
    <source>
        <dbReference type="Proteomes" id="UP001365405"/>
    </source>
</evidence>
<dbReference type="InterPro" id="IPR036661">
    <property type="entry name" value="Luciferase-like_sf"/>
</dbReference>
<dbReference type="Proteomes" id="UP001365405">
    <property type="component" value="Unassembled WGS sequence"/>
</dbReference>
<evidence type="ECO:0000259" key="3">
    <source>
        <dbReference type="Pfam" id="PF00296"/>
    </source>
</evidence>
<dbReference type="InterPro" id="IPR011251">
    <property type="entry name" value="Luciferase-like_dom"/>
</dbReference>
<dbReference type="SUPFAM" id="SSF51679">
    <property type="entry name" value="Bacterial luciferase-like"/>
    <property type="match status" value="1"/>
</dbReference>
<name>A0ABU9CPX8_9BURK</name>
<dbReference type="InterPro" id="IPR050766">
    <property type="entry name" value="Bact_Lucif_Oxidored"/>
</dbReference>
<dbReference type="EMBL" id="JBBUTH010000010">
    <property type="protein sequence ID" value="MEK8052627.1"/>
    <property type="molecule type" value="Genomic_DNA"/>
</dbReference>
<gene>
    <name evidence="4" type="ORF">AACH10_20425</name>
</gene>
<reference evidence="4 5" key="1">
    <citation type="submission" date="2024-04" db="EMBL/GenBank/DDBJ databases">
        <title>Novel species of the genus Ideonella isolated from streams.</title>
        <authorList>
            <person name="Lu H."/>
        </authorList>
    </citation>
    <scope>NUCLEOTIDE SEQUENCE [LARGE SCALE GENOMIC DNA]</scope>
    <source>
        <strain evidence="4 5">DXS22W</strain>
    </source>
</reference>
<accession>A0ABU9CPX8</accession>
<dbReference type="Gene3D" id="3.20.20.30">
    <property type="entry name" value="Luciferase-like domain"/>
    <property type="match status" value="1"/>
</dbReference>
<keyword evidence="5" id="KW-1185">Reference proteome</keyword>
<proteinExistence type="predicted"/>
<keyword evidence="1" id="KW-0560">Oxidoreductase</keyword>
<sequence>MAIPDLGYLALSENPSAEAGRALIRQFVLVREADRMGYDDIWLGEHHADGAWPQSAIVALLGHLAAASTKARIGALPLLPALRRAQPLAEDLATLDLLSKGRLELAVASGAAQPGLLATHGLTPATARDRLITVMAELQQILGTPRTPQAQPGSAGLVPALGRPHIPTWLAADDESGLRHAGAQGWGVVAAATHTQARVLRAHRIASEAAAAAGLAAPPLLLARFACSADTHDAAVAIARPYLESFALRAKAAGWGADPARSLATDPEALLAESLVGSHAEVAQRFSALSSTHGASRVAIVPTSGQFDTHKHILAAFVDEVRPLLDD</sequence>
<dbReference type="RefSeq" id="WP_341412354.1">
    <property type="nucleotide sequence ID" value="NZ_JBBUTH010000010.1"/>
</dbReference>
<protein>
    <submittedName>
        <fullName evidence="4">LLM class flavin-dependent oxidoreductase</fullName>
    </submittedName>
</protein>
<evidence type="ECO:0000313" key="4">
    <source>
        <dbReference type="EMBL" id="MEK8052627.1"/>
    </source>
</evidence>
<dbReference type="Pfam" id="PF00296">
    <property type="entry name" value="Bac_luciferase"/>
    <property type="match status" value="1"/>
</dbReference>
<comment type="caution">
    <text evidence="4">The sequence shown here is derived from an EMBL/GenBank/DDBJ whole genome shotgun (WGS) entry which is preliminary data.</text>
</comment>
<feature type="domain" description="Luciferase-like" evidence="3">
    <location>
        <begin position="7"/>
        <end position="291"/>
    </location>
</feature>
<dbReference type="PANTHER" id="PTHR30137">
    <property type="entry name" value="LUCIFERASE-LIKE MONOOXYGENASE"/>
    <property type="match status" value="1"/>
</dbReference>
<dbReference type="PANTHER" id="PTHR30137:SF8">
    <property type="entry name" value="BLR5498 PROTEIN"/>
    <property type="match status" value="1"/>
</dbReference>
<evidence type="ECO:0000256" key="2">
    <source>
        <dbReference type="ARBA" id="ARBA00023033"/>
    </source>
</evidence>